<dbReference type="InterPro" id="IPR001452">
    <property type="entry name" value="SH3_domain"/>
</dbReference>
<feature type="region of interest" description="Disordered" evidence="5">
    <location>
        <begin position="406"/>
        <end position="447"/>
    </location>
</feature>
<feature type="compositionally biased region" description="Basic and acidic residues" evidence="5">
    <location>
        <begin position="302"/>
        <end position="347"/>
    </location>
</feature>
<evidence type="ECO:0000259" key="8">
    <source>
        <dbReference type="PROSITE" id="PS50106"/>
    </source>
</evidence>
<feature type="domain" description="SH3" evidence="6">
    <location>
        <begin position="752"/>
        <end position="823"/>
    </location>
</feature>
<dbReference type="EMBL" id="OA882065">
    <property type="protein sequence ID" value="CAD7272398.1"/>
    <property type="molecule type" value="Genomic_DNA"/>
</dbReference>
<dbReference type="Pfam" id="PF00595">
    <property type="entry name" value="PDZ"/>
    <property type="match status" value="1"/>
</dbReference>
<dbReference type="InterPro" id="IPR001478">
    <property type="entry name" value="PDZ"/>
</dbReference>
<dbReference type="FunFam" id="3.30.63.10:FF:000002">
    <property type="entry name" value="Guanylate kinase 1"/>
    <property type="match status" value="1"/>
</dbReference>
<evidence type="ECO:0000256" key="3">
    <source>
        <dbReference type="ARBA" id="ARBA00022737"/>
    </source>
</evidence>
<dbReference type="GO" id="GO:0005886">
    <property type="term" value="C:plasma membrane"/>
    <property type="evidence" value="ECO:0007669"/>
    <property type="project" value="UniProtKB-ARBA"/>
</dbReference>
<keyword evidence="2 4" id="KW-0728">SH3 domain</keyword>
<keyword evidence="3" id="KW-0677">Repeat</keyword>
<dbReference type="CDD" id="cd12036">
    <property type="entry name" value="SH3_MPP5"/>
    <property type="match status" value="1"/>
</dbReference>
<dbReference type="InterPro" id="IPR035601">
    <property type="entry name" value="MPP5_SH3"/>
</dbReference>
<dbReference type="InterPro" id="IPR027417">
    <property type="entry name" value="P-loop_NTPase"/>
</dbReference>
<dbReference type="SMART" id="SM00326">
    <property type="entry name" value="SH3"/>
    <property type="match status" value="1"/>
</dbReference>
<dbReference type="Gene3D" id="2.30.30.40">
    <property type="entry name" value="SH3 Domains"/>
    <property type="match status" value="1"/>
</dbReference>
<dbReference type="FunFam" id="2.30.42.10:FF:000088">
    <property type="entry name" value="MAGUK p55 subfamily member 5"/>
    <property type="match status" value="1"/>
</dbReference>
<evidence type="ECO:0000313" key="10">
    <source>
        <dbReference type="Proteomes" id="UP000678499"/>
    </source>
</evidence>
<proteinExistence type="inferred from homology"/>
<dbReference type="SMART" id="SM00228">
    <property type="entry name" value="PDZ"/>
    <property type="match status" value="1"/>
</dbReference>
<dbReference type="InterPro" id="IPR036028">
    <property type="entry name" value="SH3-like_dom_sf"/>
</dbReference>
<dbReference type="Gene3D" id="3.40.50.300">
    <property type="entry name" value="P-loop containing nucleotide triphosphate hydrolases"/>
    <property type="match status" value="1"/>
</dbReference>
<dbReference type="InterPro" id="IPR008145">
    <property type="entry name" value="GK/Ca_channel_bsu"/>
</dbReference>
<dbReference type="Gene3D" id="1.10.287.650">
    <property type="entry name" value="L27 domain"/>
    <property type="match status" value="1"/>
</dbReference>
<feature type="region of interest" description="Disordered" evidence="5">
    <location>
        <begin position="146"/>
        <end position="171"/>
    </location>
</feature>
<dbReference type="Pfam" id="PF00625">
    <property type="entry name" value="Guanylate_kin"/>
    <property type="match status" value="1"/>
</dbReference>
<dbReference type="SMART" id="SM00072">
    <property type="entry name" value="GuKc"/>
    <property type="match status" value="1"/>
</dbReference>
<name>A0A7R9BEW6_9CRUS</name>
<feature type="non-terminal residue" evidence="9">
    <location>
        <position position="1"/>
    </location>
</feature>
<sequence>MNKLSQQLNLKDTTVSVDVHTPGTGVEVESSANEGCGDEVADLVDTTNPVYNISVPDLTAHQTKAASAKSPGTRAVANSVVSNGRAQNVAESKTESETPSGDLPTLTNGNSEVLLRKQDERVIPIVVGIASRKTLDTNDDDVSVLRTKTEDKDEKTTKAEAKPKPDPVEITHPSMIGLMEMDGPHREMAVDVPEGFMARTKTPPRYPPPKSALTTGKKNGGVGKPPPPPREVASASKAQKPTQRASLNSRTAPSSSPLTGAGSMNRHRAAGGSASGPGPLARNRSADQVDACITSPAPNIDQIERIKKYQEDMARRREEEARRQREEDFLRSSLRGSEKLKALEEPRTPTPAMTMPTDVKGSVNAAFAMDDDVHNQERQTQPPSRPGYREDIGRVVGAEFGSLQRVSQRSMAAGEPKAPLCKQAPSPSSLRVSSRASAEGSSESCGERPDLTLPDAWAFGRNFGIANCVHCPTSVVFVVRAGYFFPQLFSLRGFVCLVRCEAGKFTQGTPVPVVAVAPCPRCAGVTELLECIGRLQHQLRTKHRDAPEVNLSSLQQLVKSEDFQKVLAVHNKVQSIWCLGCPPTPVSDDIQGLVQECVEALEESGLPEAMNLVSVLHKHDLVGLTMAHDEIARREPLPPVSPEEELLDRASQYPESDSVKIVRIEKTNEPLGATIKNEGDAVVIGRIVKGGAAERSGLLREGDEILEVNGIEMRGKNVNEVCDILAAMTGTLTFLISPSSRIDRSHIRTNNEPVMHVKAHFDYDPEEDLFIPCRELGISFQKGDILHVLSQEDPNWWQAYREGEEDQSLAGLIPSKSFQEQQETLKHAQFEDGNNRKSKKGTTLLCAKKHGAKNKRKKKLYSAANDDFEPDEILTYEEVGLYYPRANRKRPMVLVGPPNIGRMQLMQMLMERDSDRFATAVALSEYCEDSCPYFHTTLQYSGHFFDMKMCIFSFLADTSRPRRDGEIDGQDHHFITRAQFESDIMSRKFVDHGEYEKHYYGTSLDAIRNVVSTGKICVCSFHPQSLKNLKNSDLKPFVVFIAPPNLETLKKTRQKMGLPFKDEELKEVVVKARETERKYGHYLDFTLVNVDLERTYQQLIHEINVMEREPQRRRAYVFLIATCADHCFCCFPVWRMDLLNSIAVRARKYEDLESS</sequence>
<feature type="region of interest" description="Disordered" evidence="5">
    <location>
        <begin position="371"/>
        <end position="391"/>
    </location>
</feature>
<dbReference type="PROSITE" id="PS50106">
    <property type="entry name" value="PDZ"/>
    <property type="match status" value="1"/>
</dbReference>
<dbReference type="PROSITE" id="PS50052">
    <property type="entry name" value="GUANYLATE_KINASE_2"/>
    <property type="match status" value="1"/>
</dbReference>
<evidence type="ECO:0000256" key="4">
    <source>
        <dbReference type="PROSITE-ProRule" id="PRU00192"/>
    </source>
</evidence>
<dbReference type="Proteomes" id="UP000678499">
    <property type="component" value="Unassembled WGS sequence"/>
</dbReference>
<dbReference type="InterPro" id="IPR036034">
    <property type="entry name" value="PDZ_sf"/>
</dbReference>
<dbReference type="SUPFAM" id="SSF50156">
    <property type="entry name" value="PDZ domain-like"/>
    <property type="match status" value="1"/>
</dbReference>
<feature type="region of interest" description="Disordered" evidence="5">
    <location>
        <begin position="62"/>
        <end position="112"/>
    </location>
</feature>
<organism evidence="9">
    <name type="scientific">Notodromas monacha</name>
    <dbReference type="NCBI Taxonomy" id="399045"/>
    <lineage>
        <taxon>Eukaryota</taxon>
        <taxon>Metazoa</taxon>
        <taxon>Ecdysozoa</taxon>
        <taxon>Arthropoda</taxon>
        <taxon>Crustacea</taxon>
        <taxon>Oligostraca</taxon>
        <taxon>Ostracoda</taxon>
        <taxon>Podocopa</taxon>
        <taxon>Podocopida</taxon>
        <taxon>Cypridocopina</taxon>
        <taxon>Cypridoidea</taxon>
        <taxon>Cyprididae</taxon>
        <taxon>Notodromas</taxon>
    </lineage>
</organism>
<feature type="domain" description="PDZ" evidence="8">
    <location>
        <begin position="661"/>
        <end position="740"/>
    </location>
</feature>
<dbReference type="OrthoDB" id="43580at2759"/>
<dbReference type="GO" id="GO:0005911">
    <property type="term" value="C:cell-cell junction"/>
    <property type="evidence" value="ECO:0007669"/>
    <property type="project" value="UniProtKB-ARBA"/>
</dbReference>
<feature type="compositionally biased region" description="Polar residues" evidence="5">
    <location>
        <begin position="79"/>
        <end position="91"/>
    </location>
</feature>
<feature type="compositionally biased region" description="Basic and acidic residues" evidence="5">
    <location>
        <begin position="147"/>
        <end position="169"/>
    </location>
</feature>
<feature type="compositionally biased region" description="Low complexity" evidence="5">
    <location>
        <begin position="270"/>
        <end position="281"/>
    </location>
</feature>
<dbReference type="Gene3D" id="1.20.1270.460">
    <property type="match status" value="1"/>
</dbReference>
<dbReference type="SUPFAM" id="SSF50044">
    <property type="entry name" value="SH3-domain"/>
    <property type="match status" value="1"/>
</dbReference>
<evidence type="ECO:0000313" key="9">
    <source>
        <dbReference type="EMBL" id="CAD7272398.1"/>
    </source>
</evidence>
<dbReference type="PROSITE" id="PS50002">
    <property type="entry name" value="SH3"/>
    <property type="match status" value="1"/>
</dbReference>
<dbReference type="InterPro" id="IPR008144">
    <property type="entry name" value="Guanylate_kin-like_dom"/>
</dbReference>
<dbReference type="PANTHER" id="PTHR23122">
    <property type="entry name" value="MEMBRANE-ASSOCIATED GUANYLATE KINASE MAGUK"/>
    <property type="match status" value="1"/>
</dbReference>
<keyword evidence="10" id="KW-1185">Reference proteome</keyword>
<feature type="compositionally biased region" description="Low complexity" evidence="5">
    <location>
        <begin position="424"/>
        <end position="444"/>
    </location>
</feature>
<evidence type="ECO:0000256" key="2">
    <source>
        <dbReference type="ARBA" id="ARBA00022443"/>
    </source>
</evidence>
<feature type="domain" description="Guanylate kinase-like" evidence="7">
    <location>
        <begin position="889"/>
        <end position="1104"/>
    </location>
</feature>
<evidence type="ECO:0000259" key="7">
    <source>
        <dbReference type="PROSITE" id="PS50052"/>
    </source>
</evidence>
<feature type="region of interest" description="Disordered" evidence="5">
    <location>
        <begin position="198"/>
        <end position="358"/>
    </location>
</feature>
<protein>
    <recommendedName>
        <fullName evidence="11">MAGUK p55 subfamily member 5</fullName>
    </recommendedName>
</protein>
<dbReference type="EMBL" id="CAJPEX010000028">
    <property type="protein sequence ID" value="CAG0912550.1"/>
    <property type="molecule type" value="Genomic_DNA"/>
</dbReference>
<evidence type="ECO:0000259" key="6">
    <source>
        <dbReference type="PROSITE" id="PS50002"/>
    </source>
</evidence>
<accession>A0A7R9BEW6</accession>
<feature type="compositionally biased region" description="Polar residues" evidence="5">
    <location>
        <begin position="236"/>
        <end position="258"/>
    </location>
</feature>
<dbReference type="CDD" id="cd06798">
    <property type="entry name" value="PDZ_MPP5-like"/>
    <property type="match status" value="1"/>
</dbReference>
<gene>
    <name evidence="9" type="ORF">NMOB1V02_LOCUS334</name>
</gene>
<comment type="similarity">
    <text evidence="1">Belongs to the MAGUK family.</text>
</comment>
<evidence type="ECO:0008006" key="11">
    <source>
        <dbReference type="Google" id="ProtNLM"/>
    </source>
</evidence>
<dbReference type="AlphaFoldDB" id="A0A7R9BEW6"/>
<dbReference type="SUPFAM" id="SSF52540">
    <property type="entry name" value="P-loop containing nucleoside triphosphate hydrolases"/>
    <property type="match status" value="1"/>
</dbReference>
<evidence type="ECO:0000256" key="1">
    <source>
        <dbReference type="ARBA" id="ARBA00007014"/>
    </source>
</evidence>
<dbReference type="Pfam" id="PF07653">
    <property type="entry name" value="SH3_2"/>
    <property type="match status" value="1"/>
</dbReference>
<dbReference type="Gene3D" id="2.30.42.10">
    <property type="match status" value="1"/>
</dbReference>
<evidence type="ECO:0000256" key="5">
    <source>
        <dbReference type="SAM" id="MobiDB-lite"/>
    </source>
</evidence>
<dbReference type="InterPro" id="IPR050716">
    <property type="entry name" value="MAGUK"/>
</dbReference>
<reference evidence="9" key="1">
    <citation type="submission" date="2020-11" db="EMBL/GenBank/DDBJ databases">
        <authorList>
            <person name="Tran Van P."/>
        </authorList>
    </citation>
    <scope>NUCLEOTIDE SEQUENCE</scope>
</reference>